<gene>
    <name evidence="16" type="ORF">QBC40DRAFT_165480</name>
</gene>
<feature type="domain" description="Glycosyltransferase 2-like" evidence="15">
    <location>
        <begin position="210"/>
        <end position="296"/>
    </location>
</feature>
<accession>A0AAN7AZF9</accession>
<keyword evidence="10 14" id="KW-1133">Transmembrane helix</keyword>
<evidence type="ECO:0000256" key="14">
    <source>
        <dbReference type="SAM" id="Phobius"/>
    </source>
</evidence>
<keyword evidence="17" id="KW-1185">Reference proteome</keyword>
<evidence type="ECO:0000313" key="17">
    <source>
        <dbReference type="Proteomes" id="UP001303160"/>
    </source>
</evidence>
<keyword evidence="7 14" id="KW-0812">Transmembrane</keyword>
<dbReference type="Gene3D" id="3.90.550.10">
    <property type="entry name" value="Spore Coat Polysaccharide Biosynthesis Protein SpsA, Chain A"/>
    <property type="match status" value="1"/>
</dbReference>
<evidence type="ECO:0000256" key="8">
    <source>
        <dbReference type="ARBA" id="ARBA00022824"/>
    </source>
</evidence>
<comment type="caution">
    <text evidence="16">The sequence shown here is derived from an EMBL/GenBank/DDBJ whole genome shotgun (WGS) entry which is preliminary data.</text>
</comment>
<evidence type="ECO:0000256" key="7">
    <source>
        <dbReference type="ARBA" id="ARBA00022692"/>
    </source>
</evidence>
<dbReference type="GO" id="GO:0004581">
    <property type="term" value="F:dolichyl-phosphate beta-glucosyltransferase activity"/>
    <property type="evidence" value="ECO:0007669"/>
    <property type="project" value="UniProtKB-EC"/>
</dbReference>
<evidence type="ECO:0000256" key="1">
    <source>
        <dbReference type="ARBA" id="ARBA00004389"/>
    </source>
</evidence>
<dbReference type="Pfam" id="PF00535">
    <property type="entry name" value="Glycos_transf_2"/>
    <property type="match status" value="1"/>
</dbReference>
<keyword evidence="6" id="KW-0808">Transferase</keyword>
<evidence type="ECO:0000256" key="6">
    <source>
        <dbReference type="ARBA" id="ARBA00022679"/>
    </source>
</evidence>
<organism evidence="16 17">
    <name type="scientific">Triangularia verruculosa</name>
    <dbReference type="NCBI Taxonomy" id="2587418"/>
    <lineage>
        <taxon>Eukaryota</taxon>
        <taxon>Fungi</taxon>
        <taxon>Dikarya</taxon>
        <taxon>Ascomycota</taxon>
        <taxon>Pezizomycotina</taxon>
        <taxon>Sordariomycetes</taxon>
        <taxon>Sordariomycetidae</taxon>
        <taxon>Sordariales</taxon>
        <taxon>Podosporaceae</taxon>
        <taxon>Triangularia</taxon>
    </lineage>
</organism>
<dbReference type="InterPro" id="IPR001173">
    <property type="entry name" value="Glyco_trans_2-like"/>
</dbReference>
<evidence type="ECO:0000256" key="2">
    <source>
        <dbReference type="ARBA" id="ARBA00004922"/>
    </source>
</evidence>
<evidence type="ECO:0000256" key="4">
    <source>
        <dbReference type="ARBA" id="ARBA00012583"/>
    </source>
</evidence>
<dbReference type="InterPro" id="IPR035518">
    <property type="entry name" value="DPG_synthase"/>
</dbReference>
<sequence>MTSSNSNTERLVAAFSQLLSLLFTTAREQPIRLFFLFIFPLALFGIISVYILLHLLAPKPRPPYPSEKTYLTTLPNDSISTPKPLPCWYDRWHAEGCLKEQYPTIPDGFDVPDQASIEPAEVEVSVVVPAYNEQDRITVALEEMVEYLDANFGRGHGAQQEGKLLPTLERPKPGTGTPGSRPSTPHRLVFKSENSFAGAKGQSPPPTARETPPSGYEIIIVNDGSRDKTVEVALEFARKHRLHDILRVVTLEKNRGKGGSVTHGLRHVRGKYAVFADADGASRFSDLGRLIEGCEDVVDGSNRGVAIGSRAHLVGSEAVVKRSAIRNFLMRSFHFVLMILTPPATSRIRDTQCGFKLFSRAALPHIVPYMHVEGWIFDIEMLMLAESAPATPVLASDGSVIGTSYGIKVAEVPVGWQEVEGSKVSLVKDSVRMAVGLAVLRASWMLGVYRRRLT</sequence>
<comment type="similarity">
    <text evidence="3">Belongs to the glycosyltransferase 2 family.</text>
</comment>
<reference evidence="16" key="2">
    <citation type="submission" date="2023-05" db="EMBL/GenBank/DDBJ databases">
        <authorList>
            <consortium name="Lawrence Berkeley National Laboratory"/>
            <person name="Steindorff A."/>
            <person name="Hensen N."/>
            <person name="Bonometti L."/>
            <person name="Westerberg I."/>
            <person name="Brannstrom I.O."/>
            <person name="Guillou S."/>
            <person name="Cros-Aarteil S."/>
            <person name="Calhoun S."/>
            <person name="Haridas S."/>
            <person name="Kuo A."/>
            <person name="Mondo S."/>
            <person name="Pangilinan J."/>
            <person name="Riley R."/>
            <person name="Labutti K."/>
            <person name="Andreopoulos B."/>
            <person name="Lipzen A."/>
            <person name="Chen C."/>
            <person name="Yanf M."/>
            <person name="Daum C."/>
            <person name="Ng V."/>
            <person name="Clum A."/>
            <person name="Ohm R."/>
            <person name="Martin F."/>
            <person name="Silar P."/>
            <person name="Natvig D."/>
            <person name="Lalanne C."/>
            <person name="Gautier V."/>
            <person name="Ament-Velasquez S.L."/>
            <person name="Kruys A."/>
            <person name="Hutchinson M.I."/>
            <person name="Powell A.J."/>
            <person name="Barry K."/>
            <person name="Miller A.N."/>
            <person name="Grigoriev I.V."/>
            <person name="Debuchy R."/>
            <person name="Gladieux P."/>
            <person name="Thoren M.H."/>
            <person name="Johannesson H."/>
        </authorList>
    </citation>
    <scope>NUCLEOTIDE SEQUENCE</scope>
    <source>
        <strain evidence="16">CBS 315.58</strain>
    </source>
</reference>
<evidence type="ECO:0000256" key="13">
    <source>
        <dbReference type="SAM" id="MobiDB-lite"/>
    </source>
</evidence>
<keyword evidence="8" id="KW-0256">Endoplasmic reticulum</keyword>
<dbReference type="AlphaFoldDB" id="A0AAN7AZF9"/>
<feature type="transmembrane region" description="Helical" evidence="14">
    <location>
        <begin position="36"/>
        <end position="57"/>
    </location>
</feature>
<comment type="catalytic activity">
    <reaction evidence="12">
        <text>a di-trans,poly-cis-dolichyl phosphate + UDP-alpha-D-glucose = a di-trans,poly-cis-dolichyl beta-D-glucosyl phosphate + UDP</text>
        <dbReference type="Rhea" id="RHEA:15401"/>
        <dbReference type="Rhea" id="RHEA-COMP:19498"/>
        <dbReference type="Rhea" id="RHEA-COMP:19502"/>
        <dbReference type="ChEBI" id="CHEBI:57525"/>
        <dbReference type="ChEBI" id="CHEBI:57683"/>
        <dbReference type="ChEBI" id="CHEBI:58223"/>
        <dbReference type="ChEBI" id="CHEBI:58885"/>
        <dbReference type="EC" id="2.4.1.117"/>
    </reaction>
    <physiologicalReaction direction="left-to-right" evidence="12">
        <dbReference type="Rhea" id="RHEA:15402"/>
    </physiologicalReaction>
</comment>
<evidence type="ECO:0000256" key="12">
    <source>
        <dbReference type="ARBA" id="ARBA00045097"/>
    </source>
</evidence>
<proteinExistence type="inferred from homology"/>
<name>A0AAN7AZF9_9PEZI</name>
<reference evidence="16" key="1">
    <citation type="journal article" date="2023" name="Mol. Phylogenet. Evol.">
        <title>Genome-scale phylogeny and comparative genomics of the fungal order Sordariales.</title>
        <authorList>
            <person name="Hensen N."/>
            <person name="Bonometti L."/>
            <person name="Westerberg I."/>
            <person name="Brannstrom I.O."/>
            <person name="Guillou S."/>
            <person name="Cros-Aarteil S."/>
            <person name="Calhoun S."/>
            <person name="Haridas S."/>
            <person name="Kuo A."/>
            <person name="Mondo S."/>
            <person name="Pangilinan J."/>
            <person name="Riley R."/>
            <person name="LaButti K."/>
            <person name="Andreopoulos B."/>
            <person name="Lipzen A."/>
            <person name="Chen C."/>
            <person name="Yan M."/>
            <person name="Daum C."/>
            <person name="Ng V."/>
            <person name="Clum A."/>
            <person name="Steindorff A."/>
            <person name="Ohm R.A."/>
            <person name="Martin F."/>
            <person name="Silar P."/>
            <person name="Natvig D.O."/>
            <person name="Lalanne C."/>
            <person name="Gautier V."/>
            <person name="Ament-Velasquez S.L."/>
            <person name="Kruys A."/>
            <person name="Hutchinson M.I."/>
            <person name="Powell A.J."/>
            <person name="Barry K."/>
            <person name="Miller A.N."/>
            <person name="Grigoriev I.V."/>
            <person name="Debuchy R."/>
            <person name="Gladieux P."/>
            <person name="Hiltunen Thoren M."/>
            <person name="Johannesson H."/>
        </authorList>
    </citation>
    <scope>NUCLEOTIDE SEQUENCE</scope>
    <source>
        <strain evidence="16">CBS 315.58</strain>
    </source>
</reference>
<dbReference type="CDD" id="cd04188">
    <property type="entry name" value="DPG_synthase"/>
    <property type="match status" value="1"/>
</dbReference>
<dbReference type="SUPFAM" id="SSF53448">
    <property type="entry name" value="Nucleotide-diphospho-sugar transferases"/>
    <property type="match status" value="1"/>
</dbReference>
<dbReference type="PANTHER" id="PTHR10859:SF91">
    <property type="entry name" value="DOLICHYL-PHOSPHATE BETA-GLUCOSYLTRANSFERASE"/>
    <property type="match status" value="1"/>
</dbReference>
<dbReference type="EC" id="2.4.1.117" evidence="4"/>
<evidence type="ECO:0000256" key="10">
    <source>
        <dbReference type="ARBA" id="ARBA00022989"/>
    </source>
</evidence>
<dbReference type="EMBL" id="MU863884">
    <property type="protein sequence ID" value="KAK4204172.1"/>
    <property type="molecule type" value="Genomic_DNA"/>
</dbReference>
<comment type="pathway">
    <text evidence="2">Protein modification; protein glycosylation.</text>
</comment>
<evidence type="ECO:0000256" key="5">
    <source>
        <dbReference type="ARBA" id="ARBA00022676"/>
    </source>
</evidence>
<keyword evidence="9" id="KW-0735">Signal-anchor</keyword>
<keyword evidence="5" id="KW-0328">Glycosyltransferase</keyword>
<dbReference type="GO" id="GO:0006487">
    <property type="term" value="P:protein N-linked glycosylation"/>
    <property type="evidence" value="ECO:0007669"/>
    <property type="project" value="TreeGrafter"/>
</dbReference>
<evidence type="ECO:0000256" key="3">
    <source>
        <dbReference type="ARBA" id="ARBA00006739"/>
    </source>
</evidence>
<dbReference type="GO" id="GO:0005789">
    <property type="term" value="C:endoplasmic reticulum membrane"/>
    <property type="evidence" value="ECO:0007669"/>
    <property type="project" value="UniProtKB-SubCell"/>
</dbReference>
<comment type="subcellular location">
    <subcellularLocation>
        <location evidence="1">Endoplasmic reticulum membrane</location>
        <topology evidence="1">Single-pass membrane protein</topology>
    </subcellularLocation>
</comment>
<evidence type="ECO:0000256" key="11">
    <source>
        <dbReference type="ARBA" id="ARBA00023136"/>
    </source>
</evidence>
<dbReference type="InterPro" id="IPR029044">
    <property type="entry name" value="Nucleotide-diphossugar_trans"/>
</dbReference>
<dbReference type="PANTHER" id="PTHR10859">
    <property type="entry name" value="GLYCOSYL TRANSFERASE"/>
    <property type="match status" value="1"/>
</dbReference>
<feature type="region of interest" description="Disordered" evidence="13">
    <location>
        <begin position="195"/>
        <end position="214"/>
    </location>
</feature>
<dbReference type="Proteomes" id="UP001303160">
    <property type="component" value="Unassembled WGS sequence"/>
</dbReference>
<protein>
    <recommendedName>
        <fullName evidence="4">dolichyl-phosphate beta-glucosyltransferase</fullName>
        <ecNumber evidence="4">2.4.1.117</ecNumber>
    </recommendedName>
</protein>
<feature type="region of interest" description="Disordered" evidence="13">
    <location>
        <begin position="156"/>
        <end position="187"/>
    </location>
</feature>
<evidence type="ECO:0000256" key="9">
    <source>
        <dbReference type="ARBA" id="ARBA00022968"/>
    </source>
</evidence>
<evidence type="ECO:0000259" key="15">
    <source>
        <dbReference type="Pfam" id="PF00535"/>
    </source>
</evidence>
<keyword evidence="11 14" id="KW-0472">Membrane</keyword>
<evidence type="ECO:0000313" key="16">
    <source>
        <dbReference type="EMBL" id="KAK4204172.1"/>
    </source>
</evidence>